<organism evidence="1 2">
    <name type="scientific">Stephania cephalantha</name>
    <dbReference type="NCBI Taxonomy" id="152367"/>
    <lineage>
        <taxon>Eukaryota</taxon>
        <taxon>Viridiplantae</taxon>
        <taxon>Streptophyta</taxon>
        <taxon>Embryophyta</taxon>
        <taxon>Tracheophyta</taxon>
        <taxon>Spermatophyta</taxon>
        <taxon>Magnoliopsida</taxon>
        <taxon>Ranunculales</taxon>
        <taxon>Menispermaceae</taxon>
        <taxon>Menispermoideae</taxon>
        <taxon>Cissampelideae</taxon>
        <taxon>Stephania</taxon>
    </lineage>
</organism>
<gene>
    <name evidence="1" type="ORF">Scep_028016</name>
</gene>
<name>A0AAP0HJ41_9MAGN</name>
<evidence type="ECO:0000313" key="1">
    <source>
        <dbReference type="EMBL" id="KAK9088934.1"/>
    </source>
</evidence>
<sequence length="49" mass="5474">MPRLLANYSILIHDLRFLAQNSTSLPRVSSLSTEPSIIASDFISTNLNR</sequence>
<dbReference type="AlphaFoldDB" id="A0AAP0HJ41"/>
<accession>A0AAP0HJ41</accession>
<protein>
    <submittedName>
        <fullName evidence="1">Uncharacterized protein</fullName>
    </submittedName>
</protein>
<evidence type="ECO:0000313" key="2">
    <source>
        <dbReference type="Proteomes" id="UP001419268"/>
    </source>
</evidence>
<keyword evidence="2" id="KW-1185">Reference proteome</keyword>
<reference evidence="1 2" key="1">
    <citation type="submission" date="2024-01" db="EMBL/GenBank/DDBJ databases">
        <title>Genome assemblies of Stephania.</title>
        <authorList>
            <person name="Yang L."/>
        </authorList>
    </citation>
    <scope>NUCLEOTIDE SEQUENCE [LARGE SCALE GENOMIC DNA]</scope>
    <source>
        <strain evidence="1">JXDWG</strain>
        <tissue evidence="1">Leaf</tissue>
    </source>
</reference>
<comment type="caution">
    <text evidence="1">The sequence shown here is derived from an EMBL/GenBank/DDBJ whole genome shotgun (WGS) entry which is preliminary data.</text>
</comment>
<dbReference type="EMBL" id="JBBNAG010000012">
    <property type="protein sequence ID" value="KAK9088934.1"/>
    <property type="molecule type" value="Genomic_DNA"/>
</dbReference>
<proteinExistence type="predicted"/>
<dbReference type="Proteomes" id="UP001419268">
    <property type="component" value="Unassembled WGS sequence"/>
</dbReference>